<accession>A0A927GQX0</accession>
<evidence type="ECO:0000313" key="6">
    <source>
        <dbReference type="EMBL" id="MBD2844818.1"/>
    </source>
</evidence>
<comment type="caution">
    <text evidence="6">The sequence shown here is derived from an EMBL/GenBank/DDBJ whole genome shotgun (WGS) entry which is preliminary data.</text>
</comment>
<feature type="compositionally biased region" description="Low complexity" evidence="2">
    <location>
        <begin position="285"/>
        <end position="295"/>
    </location>
</feature>
<evidence type="ECO:0000259" key="4">
    <source>
        <dbReference type="Pfam" id="PF13556"/>
    </source>
</evidence>
<dbReference type="RefSeq" id="WP_190915838.1">
    <property type="nucleotide sequence ID" value="NZ_JACXIZ010000012.1"/>
</dbReference>
<reference evidence="6" key="1">
    <citation type="submission" date="2020-09" db="EMBL/GenBank/DDBJ databases">
        <title>A novel bacterium of genus Paenibacillus, isolated from South China Sea.</title>
        <authorList>
            <person name="Huang H."/>
            <person name="Mo K."/>
            <person name="Hu Y."/>
        </authorList>
    </citation>
    <scope>NUCLEOTIDE SEQUENCE</scope>
    <source>
        <strain evidence="6">IB182496</strain>
    </source>
</reference>
<proteinExistence type="inferred from homology"/>
<dbReference type="Gene3D" id="1.10.10.2840">
    <property type="entry name" value="PucR C-terminal helix-turn-helix domain"/>
    <property type="match status" value="1"/>
</dbReference>
<dbReference type="InterPro" id="IPR041522">
    <property type="entry name" value="CdaR_GGDEF"/>
</dbReference>
<keyword evidence="7" id="KW-1185">Reference proteome</keyword>
<gene>
    <name evidence="6" type="ORF">IDH44_06410</name>
</gene>
<feature type="domain" description="CdaR GGDEF-like" evidence="5">
    <location>
        <begin position="141"/>
        <end position="275"/>
    </location>
</feature>
<dbReference type="InterPro" id="IPR025736">
    <property type="entry name" value="PucR_C-HTH_dom"/>
</dbReference>
<dbReference type="InterPro" id="IPR051448">
    <property type="entry name" value="CdaR-like_regulators"/>
</dbReference>
<dbReference type="EMBL" id="JACXIZ010000012">
    <property type="protein sequence ID" value="MBD2844818.1"/>
    <property type="molecule type" value="Genomic_DNA"/>
</dbReference>
<organism evidence="6 7">
    <name type="scientific">Paenibacillus sabuli</name>
    <dbReference type="NCBI Taxonomy" id="2772509"/>
    <lineage>
        <taxon>Bacteria</taxon>
        <taxon>Bacillati</taxon>
        <taxon>Bacillota</taxon>
        <taxon>Bacilli</taxon>
        <taxon>Bacillales</taxon>
        <taxon>Paenibacillaceae</taxon>
        <taxon>Paenibacillus</taxon>
    </lineage>
</organism>
<dbReference type="Pfam" id="PF05651">
    <property type="entry name" value="Diacid_rec"/>
    <property type="match status" value="1"/>
</dbReference>
<evidence type="ECO:0000256" key="1">
    <source>
        <dbReference type="ARBA" id="ARBA00006754"/>
    </source>
</evidence>
<evidence type="ECO:0000313" key="7">
    <source>
        <dbReference type="Proteomes" id="UP000621560"/>
    </source>
</evidence>
<evidence type="ECO:0000259" key="5">
    <source>
        <dbReference type="Pfam" id="PF17853"/>
    </source>
</evidence>
<dbReference type="Proteomes" id="UP000621560">
    <property type="component" value="Unassembled WGS sequence"/>
</dbReference>
<feature type="region of interest" description="Disordered" evidence="2">
    <location>
        <begin position="285"/>
        <end position="310"/>
    </location>
</feature>
<evidence type="ECO:0000259" key="3">
    <source>
        <dbReference type="Pfam" id="PF05651"/>
    </source>
</evidence>
<dbReference type="Pfam" id="PF17853">
    <property type="entry name" value="GGDEF_2"/>
    <property type="match status" value="1"/>
</dbReference>
<sequence length="421" mass="45044">MLTPELAREIVRETMERVQWNINMMDVSGTIIASGTPERIGECHPGAALAVRSGEAVRIDLPAAQWGKSQAGINLPVACGGRIVGAVGITGAPETIEPVSALVRMTAELMLRQAQLARQLESRRRGLDRLLAELLREAPDRVVAAEQAAALGVRVPLPSRVVELALSGEARATDELRTRLERLPELADALCGEPAPQRLTLLLPAALEEGGGNAYADLEAEGAETAVVATVRRRLTELLRRAGADARCRAGVSAPVRDLAQLPIGSDEARAALAVSAHAEAHTSGASSLALARGAKPPGDQESDRAAQARTGEPGVVFYREVEGPAMLRLIPAAHRSRLAARFADPAAWSEELRLTLAAYFAADLNAAQASRALGVHRNTVLYRLEQCRRQLGYNPERFGDAWLLQALLWLGEDETTNPGR</sequence>
<comment type="similarity">
    <text evidence="1">Belongs to the CdaR family.</text>
</comment>
<feature type="domain" description="PucR C-terminal helix-turn-helix" evidence="4">
    <location>
        <begin position="354"/>
        <end position="409"/>
    </location>
</feature>
<evidence type="ECO:0000256" key="2">
    <source>
        <dbReference type="SAM" id="MobiDB-lite"/>
    </source>
</evidence>
<name>A0A927GQX0_9BACL</name>
<dbReference type="PANTHER" id="PTHR33744">
    <property type="entry name" value="CARBOHYDRATE DIACID REGULATOR"/>
    <property type="match status" value="1"/>
</dbReference>
<dbReference type="Pfam" id="PF13556">
    <property type="entry name" value="HTH_30"/>
    <property type="match status" value="1"/>
</dbReference>
<dbReference type="InterPro" id="IPR042070">
    <property type="entry name" value="PucR_C-HTH_sf"/>
</dbReference>
<dbReference type="PANTHER" id="PTHR33744:SF15">
    <property type="entry name" value="CARBOHYDRATE DIACID REGULATOR"/>
    <property type="match status" value="1"/>
</dbReference>
<dbReference type="AlphaFoldDB" id="A0A927GQX0"/>
<dbReference type="InterPro" id="IPR008599">
    <property type="entry name" value="Diacid_rec"/>
</dbReference>
<protein>
    <submittedName>
        <fullName evidence="6">Helix-turn-helix domain-containing protein</fullName>
    </submittedName>
</protein>
<feature type="domain" description="Putative sugar diacid recognition" evidence="3">
    <location>
        <begin position="2"/>
        <end position="133"/>
    </location>
</feature>